<evidence type="ECO:0000256" key="4">
    <source>
        <dbReference type="ARBA" id="ARBA00022970"/>
    </source>
</evidence>
<sequence>MSHDLQETFSKTDVEKGNDVVIRQHGDIDGSAVAGESLHRGLKGRHVQMISIGGVIGTGLFLGTANALRHGGPAGLFIGYAAIGSLCYAVMVSLGEMVAHLPIAGGHITLARRFVTPALGFAMGWNYWYNWVIVLPAELNAAAVLISFWSDANPAIWITVCLVVAVAINLGGSRTYGEAEFWFAIIKVLTIVGLIILGIILDAGGGPNGDAIGFRYWNNPGAFVQYLGIDGALGRFLGTWAVLIQASFSYIGTEIVAIAAGETKDPRKTLPRAIKNVYIRILFFYLLGTFVTGLLVPSNDPRLALGTGTAISAPFVIAIQNAETNALLRAPSASRSTLDTSPRMPHPAYADDDFDDSAGIKVLPSIINACLLTSAWSAASSDLYTSSRALYGLALNGQAPAFLKKTNRWGLPYYCIAVGVAFSLLSYMSAGSKSAGTVFNYFANMTSVCGLLTWWGICLTSTRFYAGLKAQGIDRKMLPYRAPFQPFLAYYGLIFSSVVLFFNGWQVFVNGQWDTSTFVTSYFPIWFFPVLYGFYRFIWRRSERGPSLQEMDFVSGSREEQFFEDHEAPESKSLGRKILALLTLRPSFAYACAGHRGSSHQNNMHALLTALIVASSAGQLHGKVFTPEPIGALAAAVVEGVSGYGRYPCTRVAADGSFSADQSMCADSALVNPDPTGAYLGMYRGSNPNPTNSQCVQEPETGGYYCGIAGAACSSVTNCDNGVCVDGKCQGGLGYDCAGAQGRGDDSNCLGFLYCTSLTLQTASNRCGGEGAFCQDWSALDLAGQNATLVNEITGNFCESGFCRQDGNCGELATTLGASCAQEPFICGPGLTPSDPNGGTDCQCIAAAATGPSQRARTRRANHRARSLCPSGQTACSIDGPAAFECVDVSSNLEQCGACASVGGIDCTQIAGATAVGCVAGIPPSLDPGRAYSVRSRPLHTGNSEDGRLLQSQKGTIIRQSSELFGPPRMSRPVAPSLLITSRPSNAPQPPLQAGIAAAQEVSQRGPPSRLAGSACSLHRRSQSKESSETWDDCWLSLHALWPSVGHSTRPGVAPHDPLHTPSNPSEPFGGFIGGQGVDQPRSTLFDATAAVFFPGVVGSLELFPFPNESPPPPARSMAASAVIALTAFSTLGAATLASPYSYGRFPCSVWGSDNRLHGDDSLCAHSKLVATGSTISSTYGYFAFKRDGPVPTGATCTQDNASGSWWCGIEGATCTSDAACDNGRCIAGQCTGGYGHNANDDNSQCSGYLWSTASDGTPVGDGTCGGEGAYCKDWDQWDISHATPEERAKRWDHNCQSGYCNSKTGACAKKCMTAGCDCTSDPDHACGEGLKPVVNSWGKCSCRAIEATRLQARTIPLPPSASAHARARRNLQLFDQFCPSAFTACNIGGTKGYECVDTRTNIEQCGACSSSGGVDCTQIPGVASVACVEGSCEVWSCEDGLEYDAEQGACLTAA</sequence>
<dbReference type="GO" id="GO:0015171">
    <property type="term" value="F:amino acid transmembrane transporter activity"/>
    <property type="evidence" value="ECO:0007669"/>
    <property type="project" value="TreeGrafter"/>
</dbReference>
<feature type="transmembrane region" description="Helical" evidence="8">
    <location>
        <begin position="521"/>
        <end position="539"/>
    </location>
</feature>
<evidence type="ECO:0000313" key="12">
    <source>
        <dbReference type="Proteomes" id="UP000777482"/>
    </source>
</evidence>
<feature type="transmembrane region" description="Helical" evidence="8">
    <location>
        <begin position="442"/>
        <end position="466"/>
    </location>
</feature>
<keyword evidence="6 8" id="KW-0472">Membrane</keyword>
<evidence type="ECO:0000256" key="8">
    <source>
        <dbReference type="SAM" id="Phobius"/>
    </source>
</evidence>
<evidence type="ECO:0000256" key="5">
    <source>
        <dbReference type="ARBA" id="ARBA00022989"/>
    </source>
</evidence>
<comment type="caution">
    <text evidence="11">The sequence shown here is derived from an EMBL/GenBank/DDBJ whole genome shotgun (WGS) entry which is preliminary data.</text>
</comment>
<accession>A0A9P6VWE3</accession>
<dbReference type="GO" id="GO:0016020">
    <property type="term" value="C:membrane"/>
    <property type="evidence" value="ECO:0007669"/>
    <property type="project" value="UniProtKB-SubCell"/>
</dbReference>
<dbReference type="OrthoDB" id="10062876at2759"/>
<proteinExistence type="predicted"/>
<reference evidence="11 12" key="1">
    <citation type="submission" date="2020-11" db="EMBL/GenBank/DDBJ databases">
        <title>Kefir isolates.</title>
        <authorList>
            <person name="Marcisauskas S."/>
            <person name="Kim Y."/>
            <person name="Blasche S."/>
        </authorList>
    </citation>
    <scope>NUCLEOTIDE SEQUENCE [LARGE SCALE GENOMIC DNA]</scope>
    <source>
        <strain evidence="11 12">KR</strain>
    </source>
</reference>
<keyword evidence="2" id="KW-0813">Transport</keyword>
<protein>
    <recommendedName>
        <fullName evidence="13">Amino acid permease/ SLC12A domain-containing protein</fullName>
    </recommendedName>
</protein>
<dbReference type="InterPro" id="IPR050524">
    <property type="entry name" value="APC_YAT"/>
</dbReference>
<feature type="transmembrane region" description="Helical" evidence="8">
    <location>
        <begin position="47"/>
        <end position="67"/>
    </location>
</feature>
<dbReference type="InterPro" id="IPR004840">
    <property type="entry name" value="Amino_acid_permease_CS"/>
</dbReference>
<dbReference type="PANTHER" id="PTHR43341:SF20">
    <property type="entry name" value="AAT FAMILY AMINO ACID TRANSPORTER"/>
    <property type="match status" value="1"/>
</dbReference>
<dbReference type="PROSITE" id="PS00218">
    <property type="entry name" value="AMINO_ACID_PERMEASE_1"/>
    <property type="match status" value="1"/>
</dbReference>
<evidence type="ECO:0000256" key="1">
    <source>
        <dbReference type="ARBA" id="ARBA00004141"/>
    </source>
</evidence>
<feature type="transmembrane region" description="Helical" evidence="8">
    <location>
        <begin position="487"/>
        <end position="509"/>
    </location>
</feature>
<feature type="transmembrane region" description="Helical" evidence="8">
    <location>
        <begin position="74"/>
        <end position="91"/>
    </location>
</feature>
<dbReference type="Pfam" id="PF21671">
    <property type="entry name" value="CPL1-like"/>
    <property type="match status" value="2"/>
</dbReference>
<comment type="subcellular location">
    <subcellularLocation>
        <location evidence="1">Membrane</location>
        <topology evidence="1">Multi-pass membrane protein</topology>
    </subcellularLocation>
</comment>
<keyword evidence="12" id="KW-1185">Reference proteome</keyword>
<keyword evidence="4" id="KW-0029">Amino-acid transport</keyword>
<feature type="domain" description="Amino acid permease/ SLC12A" evidence="9">
    <location>
        <begin position="46"/>
        <end position="326"/>
    </location>
</feature>
<dbReference type="FunFam" id="1.20.1740.10:FF:000006">
    <property type="entry name" value="General amino acid permease"/>
    <property type="match status" value="1"/>
</dbReference>
<dbReference type="Proteomes" id="UP000777482">
    <property type="component" value="Unassembled WGS sequence"/>
</dbReference>
<dbReference type="Gene3D" id="1.20.1740.10">
    <property type="entry name" value="Amino acid/polyamine transporter I"/>
    <property type="match status" value="1"/>
</dbReference>
<feature type="transmembrane region" description="Helical" evidence="8">
    <location>
        <begin position="181"/>
        <end position="201"/>
    </location>
</feature>
<feature type="transmembrane region" description="Helical" evidence="8">
    <location>
        <begin position="127"/>
        <end position="149"/>
    </location>
</feature>
<dbReference type="PANTHER" id="PTHR43341">
    <property type="entry name" value="AMINO ACID PERMEASE"/>
    <property type="match status" value="1"/>
</dbReference>
<evidence type="ECO:0000256" key="7">
    <source>
        <dbReference type="SAM" id="MobiDB-lite"/>
    </source>
</evidence>
<evidence type="ECO:0000256" key="2">
    <source>
        <dbReference type="ARBA" id="ARBA00022448"/>
    </source>
</evidence>
<feature type="transmembrane region" description="Helical" evidence="8">
    <location>
        <begin position="155"/>
        <end position="172"/>
    </location>
</feature>
<feature type="region of interest" description="Disordered" evidence="7">
    <location>
        <begin position="1049"/>
        <end position="1074"/>
    </location>
</feature>
<evidence type="ECO:0000256" key="6">
    <source>
        <dbReference type="ARBA" id="ARBA00023136"/>
    </source>
</evidence>
<feature type="region of interest" description="Disordered" evidence="7">
    <location>
        <begin position="1004"/>
        <end position="1023"/>
    </location>
</feature>
<organism evidence="11 12">
    <name type="scientific">Rhodotorula mucilaginosa</name>
    <name type="common">Yeast</name>
    <name type="synonym">Rhodotorula rubra</name>
    <dbReference type="NCBI Taxonomy" id="5537"/>
    <lineage>
        <taxon>Eukaryota</taxon>
        <taxon>Fungi</taxon>
        <taxon>Dikarya</taxon>
        <taxon>Basidiomycota</taxon>
        <taxon>Pucciniomycotina</taxon>
        <taxon>Microbotryomycetes</taxon>
        <taxon>Sporidiobolales</taxon>
        <taxon>Sporidiobolaceae</taxon>
        <taxon>Rhodotorula</taxon>
    </lineage>
</organism>
<evidence type="ECO:0000259" key="10">
    <source>
        <dbReference type="Pfam" id="PF21671"/>
    </source>
</evidence>
<feature type="domain" description="Amino acid permease/ SLC12A" evidence="9">
    <location>
        <begin position="357"/>
        <end position="541"/>
    </location>
</feature>
<evidence type="ECO:0000259" key="9">
    <source>
        <dbReference type="Pfam" id="PF00324"/>
    </source>
</evidence>
<dbReference type="InterPro" id="IPR048661">
    <property type="entry name" value="CPL1-like"/>
</dbReference>
<name>A0A9P6VWE3_RHOMI</name>
<evidence type="ECO:0008006" key="13">
    <source>
        <dbReference type="Google" id="ProtNLM"/>
    </source>
</evidence>
<dbReference type="InterPro" id="IPR004841">
    <property type="entry name" value="AA-permease/SLC12A_dom"/>
</dbReference>
<evidence type="ECO:0000256" key="3">
    <source>
        <dbReference type="ARBA" id="ARBA00022692"/>
    </source>
</evidence>
<gene>
    <name evidence="11" type="ORF">C6P46_006264</name>
</gene>
<feature type="domain" description="Protein CPL1-like" evidence="10">
    <location>
        <begin position="884"/>
        <end position="921"/>
    </location>
</feature>
<dbReference type="EMBL" id="PUHQ01000077">
    <property type="protein sequence ID" value="KAG0657708.1"/>
    <property type="molecule type" value="Genomic_DNA"/>
</dbReference>
<keyword evidence="3 8" id="KW-0812">Transmembrane</keyword>
<feature type="transmembrane region" description="Helical" evidence="8">
    <location>
        <begin position="277"/>
        <end position="296"/>
    </location>
</feature>
<evidence type="ECO:0000313" key="11">
    <source>
        <dbReference type="EMBL" id="KAG0657708.1"/>
    </source>
</evidence>
<dbReference type="Pfam" id="PF00324">
    <property type="entry name" value="AA_permease"/>
    <property type="match status" value="2"/>
</dbReference>
<feature type="domain" description="Protein CPL1-like" evidence="10">
    <location>
        <begin position="1394"/>
        <end position="1451"/>
    </location>
</feature>
<feature type="transmembrane region" description="Helical" evidence="8">
    <location>
        <begin position="237"/>
        <end position="257"/>
    </location>
</feature>
<keyword evidence="5 8" id="KW-1133">Transmembrane helix</keyword>
<feature type="transmembrane region" description="Helical" evidence="8">
    <location>
        <begin position="411"/>
        <end position="430"/>
    </location>
</feature>